<dbReference type="RefSeq" id="WP_087617368.1">
    <property type="nucleotide sequence ID" value="NZ_JAFBEY010000001.1"/>
</dbReference>
<organism evidence="2 3">
    <name type="scientific">Solibacillus kalamii</name>
    <dbReference type="NCBI Taxonomy" id="1748298"/>
    <lineage>
        <taxon>Bacteria</taxon>
        <taxon>Bacillati</taxon>
        <taxon>Bacillota</taxon>
        <taxon>Bacilli</taxon>
        <taxon>Bacillales</taxon>
        <taxon>Caryophanaceae</taxon>
        <taxon>Solibacillus</taxon>
    </lineage>
</organism>
<evidence type="ECO:0000313" key="3">
    <source>
        <dbReference type="Proteomes" id="UP000196594"/>
    </source>
</evidence>
<dbReference type="EMBL" id="NHNT01000005">
    <property type="protein sequence ID" value="OUZ39167.1"/>
    <property type="molecule type" value="Genomic_DNA"/>
</dbReference>
<keyword evidence="1" id="KW-1133">Transmembrane helix</keyword>
<evidence type="ECO:0000256" key="1">
    <source>
        <dbReference type="SAM" id="Phobius"/>
    </source>
</evidence>
<sequence>MNNPNRNEVMYRRKENRYSKWAIVISCVSLLSSIISISYTIYKDVERSRENIYFAINSNYNGDFDTHLISTKIPNFEYDGEILGILPVNYEIMLANNGENTVSIFSYDLWQLDNQKPIQFSYLNNGLYEKNELLELPITIEPGKSRKITIKLGIQVKDFVYNILKEEFKEGESINFNRIQETLLSKNTDLFGNKVEKNTNNLYSTDLKNENTYKLSFTTSKGTTFEKYFNTHSVEY</sequence>
<feature type="transmembrane region" description="Helical" evidence="1">
    <location>
        <begin position="21"/>
        <end position="42"/>
    </location>
</feature>
<evidence type="ECO:0008006" key="4">
    <source>
        <dbReference type="Google" id="ProtNLM"/>
    </source>
</evidence>
<keyword evidence="1" id="KW-0812">Transmembrane</keyword>
<keyword evidence="3" id="KW-1185">Reference proteome</keyword>
<keyword evidence="1" id="KW-0472">Membrane</keyword>
<protein>
    <recommendedName>
        <fullName evidence="4">DUF4352 domain-containing protein</fullName>
    </recommendedName>
</protein>
<gene>
    <name evidence="2" type="ORF">CBM15_09920</name>
</gene>
<proteinExistence type="predicted"/>
<comment type="caution">
    <text evidence="2">The sequence shown here is derived from an EMBL/GenBank/DDBJ whole genome shotgun (WGS) entry which is preliminary data.</text>
</comment>
<reference evidence="2 3" key="1">
    <citation type="journal article" date="2017" name="Int. J. Syst. Evol. Microbiol.">
        <title>Solibacillus kalamii sp. nov., isolated from a high-efficiency particulate arrestance filter system used in the International Space Station.</title>
        <authorList>
            <person name="Checinska Sielaff A."/>
            <person name="Kumar R.M."/>
            <person name="Pal D."/>
            <person name="Mayilraj S."/>
            <person name="Venkateswaran K."/>
        </authorList>
    </citation>
    <scope>NUCLEOTIDE SEQUENCE [LARGE SCALE GENOMIC DNA]</scope>
    <source>
        <strain evidence="2 3">ISSFR-015</strain>
    </source>
</reference>
<dbReference type="Proteomes" id="UP000196594">
    <property type="component" value="Unassembled WGS sequence"/>
</dbReference>
<evidence type="ECO:0000313" key="2">
    <source>
        <dbReference type="EMBL" id="OUZ39167.1"/>
    </source>
</evidence>
<name>A0ABX3ZHL7_9BACL</name>
<accession>A0ABX3ZHL7</accession>